<protein>
    <submittedName>
        <fullName evidence="1">Uncharacterized protein</fullName>
    </submittedName>
</protein>
<dbReference type="Proteomes" id="UP000184550">
    <property type="component" value="Unassembled WGS sequence"/>
</dbReference>
<reference evidence="1" key="1">
    <citation type="submission" date="2019-10" db="EMBL/GenBank/DDBJ databases">
        <authorList>
            <consortium name="Genoscope - CEA"/>
            <person name="William W."/>
        </authorList>
    </citation>
    <scope>NUCLEOTIDE SEQUENCE [LARGE SCALE GENOMIC DNA]</scope>
    <source>
        <strain evidence="1">BBR_PRJEB10992</strain>
    </source>
</reference>
<name>A0A7Z9E3E0_9CYAN</name>
<dbReference type="RefSeq" id="WP_231506110.1">
    <property type="nucleotide sequence ID" value="NZ_LR734879.1"/>
</dbReference>
<accession>A0A7Z9E3E0</accession>
<comment type="caution">
    <text evidence="1">The sequence shown here is derived from an EMBL/GenBank/DDBJ whole genome shotgun (WGS) entry which is preliminary data.</text>
</comment>
<keyword evidence="2" id="KW-1185">Reference proteome</keyword>
<gene>
    <name evidence="1" type="ORF">PL8927_780217</name>
</gene>
<organism evidence="1 2">
    <name type="scientific">Planktothrix serta PCC 8927</name>
    <dbReference type="NCBI Taxonomy" id="671068"/>
    <lineage>
        <taxon>Bacteria</taxon>
        <taxon>Bacillati</taxon>
        <taxon>Cyanobacteriota</taxon>
        <taxon>Cyanophyceae</taxon>
        <taxon>Oscillatoriophycideae</taxon>
        <taxon>Oscillatoriales</taxon>
        <taxon>Microcoleaceae</taxon>
        <taxon>Planktothrix</taxon>
    </lineage>
</organism>
<proteinExistence type="predicted"/>
<dbReference type="EMBL" id="CZCU02000155">
    <property type="protein sequence ID" value="VXD23630.1"/>
    <property type="molecule type" value="Genomic_DNA"/>
</dbReference>
<evidence type="ECO:0000313" key="2">
    <source>
        <dbReference type="Proteomes" id="UP000184550"/>
    </source>
</evidence>
<dbReference type="AlphaFoldDB" id="A0A7Z9E3E0"/>
<evidence type="ECO:0000313" key="1">
    <source>
        <dbReference type="EMBL" id="VXD23630.1"/>
    </source>
</evidence>
<sequence length="140" mass="16331">MKKTNLLQLKEQVLLEETEPLAIEYNGRLVGYFYPVSAMPSAIEEIDLTFTNLVQQWRNETIGISSTTDLVMHPAYQQIIRMGPVVIPLLLREVERKSGRWFWALCEITGEDPVPLEKRGKTKEMTQFWLEWGKAKGYKW</sequence>